<organism evidence="10 13">
    <name type="scientific">Sulfolobus acidocaldarius</name>
    <dbReference type="NCBI Taxonomy" id="2285"/>
    <lineage>
        <taxon>Archaea</taxon>
        <taxon>Thermoproteota</taxon>
        <taxon>Thermoprotei</taxon>
        <taxon>Sulfolobales</taxon>
        <taxon>Sulfolobaceae</taxon>
        <taxon>Sulfolobus</taxon>
    </lineage>
</organism>
<feature type="transmembrane region" description="Helical" evidence="8">
    <location>
        <begin position="291"/>
        <end position="311"/>
    </location>
</feature>
<dbReference type="GO" id="GO:0008610">
    <property type="term" value="P:lipid biosynthetic process"/>
    <property type="evidence" value="ECO:0007669"/>
    <property type="project" value="UniProtKB-ARBA"/>
</dbReference>
<dbReference type="InterPro" id="IPR050297">
    <property type="entry name" value="LipidA_mod_glycosyltrf_83"/>
</dbReference>
<evidence type="ECO:0000256" key="1">
    <source>
        <dbReference type="ARBA" id="ARBA00004651"/>
    </source>
</evidence>
<dbReference type="EMBL" id="CP013695">
    <property type="protein sequence ID" value="ALU31940.1"/>
    <property type="molecule type" value="Genomic_DNA"/>
</dbReference>
<evidence type="ECO:0000259" key="9">
    <source>
        <dbReference type="Pfam" id="PF13231"/>
    </source>
</evidence>
<evidence type="ECO:0000313" key="13">
    <source>
        <dbReference type="Proteomes" id="UP000065473"/>
    </source>
</evidence>
<dbReference type="Proteomes" id="UP000065473">
    <property type="component" value="Chromosome"/>
</dbReference>
<dbReference type="PaxDb" id="1435377-SUSAZ_02130"/>
<dbReference type="AlphaFoldDB" id="A0A0U2N9R0"/>
<reference evidence="12 13" key="1">
    <citation type="submission" date="2015-12" db="EMBL/GenBank/DDBJ databases">
        <title>A stable core within a dynamic pangenome in Sulfolobus acidocaldarius.</title>
        <authorList>
            <person name="Anderson R."/>
            <person name="Kouris A."/>
            <person name="Seward C."/>
            <person name="Campbell K."/>
            <person name="Whitaker R."/>
        </authorList>
    </citation>
    <scope>NUCLEOTIDE SEQUENCE [LARGE SCALE GENOMIC DNA]</scope>
    <source>
        <strain evidence="10 13">GG12-C01-09</strain>
        <strain evidence="11 12">NG05B_CO5_07</strain>
    </source>
</reference>
<feature type="transmembrane region" description="Helical" evidence="8">
    <location>
        <begin position="138"/>
        <end position="157"/>
    </location>
</feature>
<comment type="subcellular location">
    <subcellularLocation>
        <location evidence="1">Cell membrane</location>
        <topology evidence="1">Multi-pass membrane protein</topology>
    </subcellularLocation>
</comment>
<evidence type="ECO:0000256" key="7">
    <source>
        <dbReference type="ARBA" id="ARBA00023136"/>
    </source>
</evidence>
<evidence type="ECO:0000313" key="12">
    <source>
        <dbReference type="Proteomes" id="UP000060043"/>
    </source>
</evidence>
<feature type="transmembrane region" description="Helical" evidence="8">
    <location>
        <begin position="114"/>
        <end position="132"/>
    </location>
</feature>
<dbReference type="InterPro" id="IPR038731">
    <property type="entry name" value="RgtA/B/C-like"/>
</dbReference>
<evidence type="ECO:0000256" key="6">
    <source>
        <dbReference type="ARBA" id="ARBA00022989"/>
    </source>
</evidence>
<keyword evidence="7 8" id="KW-0472">Membrane</keyword>
<proteinExistence type="predicted"/>
<evidence type="ECO:0000313" key="10">
    <source>
        <dbReference type="EMBL" id="ALU29213.1"/>
    </source>
</evidence>
<dbReference type="Pfam" id="PF13231">
    <property type="entry name" value="PMT_2"/>
    <property type="match status" value="1"/>
</dbReference>
<feature type="transmembrane region" description="Helical" evidence="8">
    <location>
        <begin position="164"/>
        <end position="180"/>
    </location>
</feature>
<feature type="transmembrane region" description="Helical" evidence="8">
    <location>
        <begin position="223"/>
        <end position="245"/>
    </location>
</feature>
<evidence type="ECO:0000256" key="4">
    <source>
        <dbReference type="ARBA" id="ARBA00022679"/>
    </source>
</evidence>
<dbReference type="Proteomes" id="UP000060043">
    <property type="component" value="Chromosome"/>
</dbReference>
<dbReference type="GO" id="GO:0016763">
    <property type="term" value="F:pentosyltransferase activity"/>
    <property type="evidence" value="ECO:0007669"/>
    <property type="project" value="TreeGrafter"/>
</dbReference>
<dbReference type="PANTHER" id="PTHR33908:SF11">
    <property type="entry name" value="MEMBRANE PROTEIN"/>
    <property type="match status" value="1"/>
</dbReference>
<keyword evidence="6 8" id="KW-1133">Transmembrane helix</keyword>
<evidence type="ECO:0000256" key="2">
    <source>
        <dbReference type="ARBA" id="ARBA00022475"/>
    </source>
</evidence>
<accession>A0A0U2N9R0</accession>
<dbReference type="EMBL" id="CP013694">
    <property type="protein sequence ID" value="ALU29213.1"/>
    <property type="molecule type" value="Genomic_DNA"/>
</dbReference>
<dbReference type="PANTHER" id="PTHR33908">
    <property type="entry name" value="MANNOSYLTRANSFERASE YKCB-RELATED"/>
    <property type="match status" value="1"/>
</dbReference>
<evidence type="ECO:0000256" key="3">
    <source>
        <dbReference type="ARBA" id="ARBA00022676"/>
    </source>
</evidence>
<sequence>MKFKLVFKQLIIKYFGIISVVILATIISIYTFYTVSTFAGIKDYVGDEVWYPSAAYNILKLVFHVQVPMNFPYPNEANIQYYVNPEHPPLPKYIMALFIYALGYNPLVWRIPSWILGDLTIIIAFLMARKLIGNNVLGNVSGLIASVLIALDPNIWVMHGIAMLEIYAGFFSLFTLYLLLSDRIKSSSVGLGLAFLAKESLLPLLIPYIYYLGEIVKQRTKRVIYGILIPVAIYVAFSIPLIIYFGGIKQWLDASFLHMLSWDVTNGHISLSATNQISAPWDWFLDIHPFFLGYGLYANVNPLLMWAWVVTTPLAFIMKDIKLIIFTMSAWSIWLGFVAVYFLGNHTLFSFYVTDFATISDVYVPISLFKFLNWIELRNKGENN</sequence>
<keyword evidence="4 10" id="KW-0808">Transferase</keyword>
<feature type="domain" description="Glycosyltransferase RgtA/B/C/D-like" evidence="9">
    <location>
        <begin position="87"/>
        <end position="236"/>
    </location>
</feature>
<evidence type="ECO:0000313" key="11">
    <source>
        <dbReference type="EMBL" id="ALU31940.1"/>
    </source>
</evidence>
<dbReference type="DNASU" id="3473648"/>
<gene>
    <name evidence="10" type="ORF">ATY89_04190</name>
    <name evidence="11" type="ORF">ATZ20_07215</name>
</gene>
<keyword evidence="3" id="KW-0328">Glycosyltransferase</keyword>
<dbReference type="GO" id="GO:0005886">
    <property type="term" value="C:plasma membrane"/>
    <property type="evidence" value="ECO:0007669"/>
    <property type="project" value="UniProtKB-SubCell"/>
</dbReference>
<name>A0A0U2N9R0_9CREN</name>
<protein>
    <submittedName>
        <fullName evidence="10">Glycosyltransferase</fullName>
    </submittedName>
</protein>
<keyword evidence="5 8" id="KW-0812">Transmembrane</keyword>
<evidence type="ECO:0000256" key="8">
    <source>
        <dbReference type="SAM" id="Phobius"/>
    </source>
</evidence>
<feature type="transmembrane region" description="Helical" evidence="8">
    <location>
        <begin position="323"/>
        <end position="343"/>
    </location>
</feature>
<dbReference type="STRING" id="1435377.SUSAZ_02130"/>
<evidence type="ECO:0000256" key="5">
    <source>
        <dbReference type="ARBA" id="ARBA00022692"/>
    </source>
</evidence>
<keyword evidence="2" id="KW-1003">Cell membrane</keyword>
<feature type="transmembrane region" description="Helical" evidence="8">
    <location>
        <begin position="12"/>
        <end position="33"/>
    </location>
</feature>